<keyword evidence="5" id="KW-0694">RNA-binding</keyword>
<protein>
    <recommendedName>
        <fullName evidence="4 5">Small ribosomal subunit protein uS11</fullName>
    </recommendedName>
</protein>
<organism evidence="7 8">
    <name type="scientific">Candidatus Mycoplasma haematohominis</name>
    <dbReference type="NCBI Taxonomy" id="1494318"/>
    <lineage>
        <taxon>Bacteria</taxon>
        <taxon>Bacillati</taxon>
        <taxon>Mycoplasmatota</taxon>
        <taxon>Mollicutes</taxon>
        <taxon>Mycoplasmataceae</taxon>
        <taxon>Mycoplasma</taxon>
    </lineage>
</organism>
<comment type="function">
    <text evidence="5">Located on the platform of the 30S subunit, it bridges several disparate RNA helices of the 16S rRNA. Forms part of the Shine-Dalgarno cleft in the 70S ribosome.</text>
</comment>
<evidence type="ECO:0000256" key="4">
    <source>
        <dbReference type="ARBA" id="ARBA00035160"/>
    </source>
</evidence>
<dbReference type="PIRSF" id="PIRSF002131">
    <property type="entry name" value="Ribosomal_S11"/>
    <property type="match status" value="1"/>
</dbReference>
<dbReference type="PROSITE" id="PS00054">
    <property type="entry name" value="RIBOSOMAL_S11"/>
    <property type="match status" value="1"/>
</dbReference>
<dbReference type="InterPro" id="IPR036967">
    <property type="entry name" value="Ribosomal_uS11_sf"/>
</dbReference>
<accession>A0A478FR32</accession>
<keyword evidence="2 5" id="KW-0689">Ribosomal protein</keyword>
<dbReference type="GO" id="GO:0006412">
    <property type="term" value="P:translation"/>
    <property type="evidence" value="ECO:0007669"/>
    <property type="project" value="UniProtKB-UniRule"/>
</dbReference>
<dbReference type="GO" id="GO:0019843">
    <property type="term" value="F:rRNA binding"/>
    <property type="evidence" value="ECO:0007669"/>
    <property type="project" value="UniProtKB-UniRule"/>
</dbReference>
<dbReference type="InterPro" id="IPR001971">
    <property type="entry name" value="Ribosomal_uS11"/>
</dbReference>
<dbReference type="Proteomes" id="UP000324831">
    <property type="component" value="Unassembled WGS sequence"/>
</dbReference>
<name>A0A478FR32_9MOLU</name>
<dbReference type="PANTHER" id="PTHR11759">
    <property type="entry name" value="40S RIBOSOMAL PROTEIN S14/30S RIBOSOMAL PROTEIN S11"/>
    <property type="match status" value="1"/>
</dbReference>
<evidence type="ECO:0000313" key="7">
    <source>
        <dbReference type="EMBL" id="GCE63953.1"/>
    </source>
</evidence>
<dbReference type="GO" id="GO:0003735">
    <property type="term" value="F:structural constituent of ribosome"/>
    <property type="evidence" value="ECO:0007669"/>
    <property type="project" value="InterPro"/>
</dbReference>
<dbReference type="RefSeq" id="WP_216083114.1">
    <property type="nucleotide sequence ID" value="NZ_CACTIB010000016.1"/>
</dbReference>
<comment type="caution">
    <text evidence="7">The sequence shown here is derived from an EMBL/GenBank/DDBJ whole genome shotgun (WGS) entry which is preliminary data.</text>
</comment>
<gene>
    <name evidence="5 7" type="primary">rpsK</name>
    <name evidence="7" type="ORF">MHSWG343_09600</name>
</gene>
<sequence>MSVQASKKKKKIVLRSGIVHISATLNNTLITITDEDGNCVLHESAGTLNYKGTKKATPYVANLVAAKIAKNAQNIGVQNLIIKVKGIGKGKEIAIRTLASFGFNIPEIIDVTPIPHNGCRPPKKPR</sequence>
<dbReference type="EMBL" id="BIMN01000006">
    <property type="protein sequence ID" value="GCE63953.1"/>
    <property type="molecule type" value="Genomic_DNA"/>
</dbReference>
<dbReference type="SUPFAM" id="SSF53137">
    <property type="entry name" value="Translational machinery components"/>
    <property type="match status" value="1"/>
</dbReference>
<dbReference type="GO" id="GO:1990904">
    <property type="term" value="C:ribonucleoprotein complex"/>
    <property type="evidence" value="ECO:0007669"/>
    <property type="project" value="UniProtKB-KW"/>
</dbReference>
<dbReference type="HAMAP" id="MF_01310">
    <property type="entry name" value="Ribosomal_uS11"/>
    <property type="match status" value="1"/>
</dbReference>
<keyword evidence="3 5" id="KW-0687">Ribonucleoprotein</keyword>
<comment type="similarity">
    <text evidence="1 5 6">Belongs to the universal ribosomal protein uS11 family.</text>
</comment>
<evidence type="ECO:0000256" key="3">
    <source>
        <dbReference type="ARBA" id="ARBA00023274"/>
    </source>
</evidence>
<comment type="subunit">
    <text evidence="5">Part of the 30S ribosomal subunit. Interacts with proteins S7 and S18. Binds to IF-3.</text>
</comment>
<evidence type="ECO:0000313" key="8">
    <source>
        <dbReference type="Proteomes" id="UP000324831"/>
    </source>
</evidence>
<evidence type="ECO:0000256" key="2">
    <source>
        <dbReference type="ARBA" id="ARBA00022980"/>
    </source>
</evidence>
<evidence type="ECO:0000256" key="6">
    <source>
        <dbReference type="RuleBase" id="RU003629"/>
    </source>
</evidence>
<dbReference type="Pfam" id="PF00411">
    <property type="entry name" value="Ribosomal_S11"/>
    <property type="match status" value="1"/>
</dbReference>
<dbReference type="Gene3D" id="3.30.420.80">
    <property type="entry name" value="Ribosomal protein S11"/>
    <property type="match status" value="1"/>
</dbReference>
<evidence type="ECO:0000256" key="1">
    <source>
        <dbReference type="ARBA" id="ARBA00006194"/>
    </source>
</evidence>
<dbReference type="AlphaFoldDB" id="A0A478FR32"/>
<proteinExistence type="inferred from homology"/>
<reference evidence="7 8" key="1">
    <citation type="submission" date="2019-01" db="EMBL/GenBank/DDBJ databases">
        <title>Draft genome sequences of Candidatus Mycoplasma haemohominis SWG34-3 identified from a patient with pyrexia, anemia and liver dysfunction.</title>
        <authorList>
            <person name="Sekizuka T."/>
            <person name="Hattori N."/>
            <person name="Katano H."/>
            <person name="Takuma T."/>
            <person name="Ito T."/>
            <person name="Arai N."/>
            <person name="Yanai R."/>
            <person name="Ishii S."/>
            <person name="Miura Y."/>
            <person name="Tokunaga T."/>
            <person name="Watanabe H."/>
            <person name="Nomura N."/>
            <person name="Eguchi J."/>
            <person name="Arai T."/>
            <person name="Hasegawa H."/>
            <person name="Nakamaki T."/>
            <person name="Wakita T."/>
            <person name="Niki Y."/>
            <person name="Kuroda M."/>
        </authorList>
    </citation>
    <scope>NUCLEOTIDE SEQUENCE [LARGE SCALE GENOMIC DNA]</scope>
    <source>
        <strain evidence="7">SWG34-3</strain>
    </source>
</reference>
<dbReference type="GO" id="GO:0005840">
    <property type="term" value="C:ribosome"/>
    <property type="evidence" value="ECO:0007669"/>
    <property type="project" value="UniProtKB-KW"/>
</dbReference>
<evidence type="ECO:0000256" key="5">
    <source>
        <dbReference type="HAMAP-Rule" id="MF_01310"/>
    </source>
</evidence>
<dbReference type="InterPro" id="IPR018102">
    <property type="entry name" value="Ribosomal_uS11_CS"/>
</dbReference>
<keyword evidence="5" id="KW-0699">rRNA-binding</keyword>
<dbReference type="NCBIfam" id="NF003698">
    <property type="entry name" value="PRK05309.1"/>
    <property type="match status" value="1"/>
</dbReference>